<evidence type="ECO:0000313" key="3">
    <source>
        <dbReference type="Proteomes" id="UP000560131"/>
    </source>
</evidence>
<dbReference type="EMBL" id="JACIJN010000008">
    <property type="protein sequence ID" value="MBB5726621.1"/>
    <property type="molecule type" value="Genomic_DNA"/>
</dbReference>
<evidence type="ECO:0000256" key="1">
    <source>
        <dbReference type="SAM" id="MobiDB-lite"/>
    </source>
</evidence>
<dbReference type="RefSeq" id="WP_184038270.1">
    <property type="nucleotide sequence ID" value="NZ_JACIJN010000008.1"/>
</dbReference>
<sequence length="118" mass="12718">MTAKSETLKMALGQDGRAASLTTVQKAGIFRKAMEAMRDHLEQVHVGYQRTEPDATFMIEGLVGIYEAMLRDFVCRSEPGRDRSGVGSSTGPRFGTTQAFGCYPLLGTPAAGERKSAS</sequence>
<proteinExistence type="predicted"/>
<organism evidence="2 3">
    <name type="scientific">Sphingomonas endophytica</name>
    <dbReference type="NCBI Taxonomy" id="869719"/>
    <lineage>
        <taxon>Bacteria</taxon>
        <taxon>Pseudomonadati</taxon>
        <taxon>Pseudomonadota</taxon>
        <taxon>Alphaproteobacteria</taxon>
        <taxon>Sphingomonadales</taxon>
        <taxon>Sphingomonadaceae</taxon>
        <taxon>Sphingomonas</taxon>
    </lineage>
</organism>
<name>A0ABR6N781_9SPHN</name>
<gene>
    <name evidence="2" type="ORF">FHS97_002564</name>
</gene>
<evidence type="ECO:0000313" key="2">
    <source>
        <dbReference type="EMBL" id="MBB5726621.1"/>
    </source>
</evidence>
<comment type="caution">
    <text evidence="2">The sequence shown here is derived from an EMBL/GenBank/DDBJ whole genome shotgun (WGS) entry which is preliminary data.</text>
</comment>
<accession>A0ABR6N781</accession>
<feature type="region of interest" description="Disordered" evidence="1">
    <location>
        <begin position="78"/>
        <end position="118"/>
    </location>
</feature>
<dbReference type="Proteomes" id="UP000560131">
    <property type="component" value="Unassembled WGS sequence"/>
</dbReference>
<keyword evidence="3" id="KW-1185">Reference proteome</keyword>
<reference evidence="2 3" key="1">
    <citation type="submission" date="2020-08" db="EMBL/GenBank/DDBJ databases">
        <title>Genomic Encyclopedia of Type Strains, Phase IV (KMG-IV): sequencing the most valuable type-strain genomes for metagenomic binning, comparative biology and taxonomic classification.</title>
        <authorList>
            <person name="Goeker M."/>
        </authorList>
    </citation>
    <scope>NUCLEOTIDE SEQUENCE [LARGE SCALE GENOMIC DNA]</scope>
    <source>
        <strain evidence="2 3">DSM 101535</strain>
    </source>
</reference>
<feature type="compositionally biased region" description="Polar residues" evidence="1">
    <location>
        <begin position="86"/>
        <end position="99"/>
    </location>
</feature>
<protein>
    <submittedName>
        <fullName evidence="2">Uncharacterized protein</fullName>
    </submittedName>
</protein>